<organism evidence="2 3">
    <name type="scientific">Iodidimonas nitroreducens</name>
    <dbReference type="NCBI Taxonomy" id="1236968"/>
    <lineage>
        <taxon>Bacteria</taxon>
        <taxon>Pseudomonadati</taxon>
        <taxon>Pseudomonadota</taxon>
        <taxon>Alphaproteobacteria</taxon>
        <taxon>Iodidimonadales</taxon>
        <taxon>Iodidimonadaceae</taxon>
        <taxon>Iodidimonas</taxon>
    </lineage>
</organism>
<evidence type="ECO:0000313" key="2">
    <source>
        <dbReference type="EMBL" id="GER03127.1"/>
    </source>
</evidence>
<keyword evidence="1" id="KW-0472">Membrane</keyword>
<reference evidence="2 3" key="1">
    <citation type="submission" date="2019-09" db="EMBL/GenBank/DDBJ databases">
        <title>NBRP : Genome information of microbial organism related human and environment.</title>
        <authorList>
            <person name="Hattori M."/>
            <person name="Oshima K."/>
            <person name="Inaba H."/>
            <person name="Suda W."/>
            <person name="Sakamoto M."/>
            <person name="Iino T."/>
            <person name="Kitahara M."/>
            <person name="Oshida Y."/>
            <person name="Iida T."/>
            <person name="Kudo T."/>
            <person name="Itoh T."/>
            <person name="Ohkuma M."/>
        </authorList>
    </citation>
    <scope>NUCLEOTIDE SEQUENCE [LARGE SCALE GENOMIC DNA]</scope>
    <source>
        <strain evidence="2 3">Q-1</strain>
    </source>
</reference>
<keyword evidence="1" id="KW-1133">Transmembrane helix</keyword>
<dbReference type="Proteomes" id="UP000324996">
    <property type="component" value="Unassembled WGS sequence"/>
</dbReference>
<evidence type="ECO:0000256" key="1">
    <source>
        <dbReference type="SAM" id="Phobius"/>
    </source>
</evidence>
<accession>A0A5A7N586</accession>
<sequence length="100" mass="11238">MDHEKTFHLDWLWRALAVLSFGFISYILLVLAWVLAAVQYGVIIIRGEKNQPLSNLMQHLNAYLSQILGYLGGDTKATDLPFPFSDLPTKSEADNDQSQG</sequence>
<proteinExistence type="predicted"/>
<dbReference type="InterPro" id="IPR025498">
    <property type="entry name" value="DUF4389"/>
</dbReference>
<evidence type="ECO:0000313" key="3">
    <source>
        <dbReference type="Proteomes" id="UP000324996"/>
    </source>
</evidence>
<dbReference type="AlphaFoldDB" id="A0A5A7N586"/>
<evidence type="ECO:0008006" key="4">
    <source>
        <dbReference type="Google" id="ProtNLM"/>
    </source>
</evidence>
<protein>
    <recommendedName>
        <fullName evidence="4">Lipase</fullName>
    </recommendedName>
</protein>
<comment type="caution">
    <text evidence="2">The sequence shown here is derived from an EMBL/GenBank/DDBJ whole genome shotgun (WGS) entry which is preliminary data.</text>
</comment>
<dbReference type="EMBL" id="BKCN01000002">
    <property type="protein sequence ID" value="GER03127.1"/>
    <property type="molecule type" value="Genomic_DNA"/>
</dbReference>
<keyword evidence="1" id="KW-0812">Transmembrane</keyword>
<dbReference type="Pfam" id="PF14333">
    <property type="entry name" value="DUF4389"/>
    <property type="match status" value="1"/>
</dbReference>
<name>A0A5A7N586_9PROT</name>
<gene>
    <name evidence="2" type="ORF">JCM17846_08090</name>
</gene>
<keyword evidence="3" id="KW-1185">Reference proteome</keyword>
<dbReference type="RefSeq" id="WP_042084516.1">
    <property type="nucleotide sequence ID" value="NZ_BKCN01000002.1"/>
</dbReference>
<feature type="transmembrane region" description="Helical" evidence="1">
    <location>
        <begin position="12"/>
        <end position="36"/>
    </location>
</feature>